<keyword evidence="5" id="KW-0677">Repeat</keyword>
<feature type="region of interest" description="Disordered" evidence="11">
    <location>
        <begin position="726"/>
        <end position="773"/>
    </location>
</feature>
<feature type="signal peptide" evidence="13">
    <location>
        <begin position="1"/>
        <end position="19"/>
    </location>
</feature>
<dbReference type="GO" id="GO:0008528">
    <property type="term" value="F:G protein-coupled peptide receptor activity"/>
    <property type="evidence" value="ECO:0007669"/>
    <property type="project" value="TreeGrafter"/>
</dbReference>
<feature type="compositionally biased region" description="Low complexity" evidence="11">
    <location>
        <begin position="829"/>
        <end position="839"/>
    </location>
</feature>
<dbReference type="GO" id="GO:0005886">
    <property type="term" value="C:plasma membrane"/>
    <property type="evidence" value="ECO:0007669"/>
    <property type="project" value="UniProtKB-SubCell"/>
</dbReference>
<feature type="transmembrane region" description="Helical" evidence="12">
    <location>
        <begin position="435"/>
        <end position="455"/>
    </location>
</feature>
<feature type="compositionally biased region" description="Basic and acidic residues" evidence="11">
    <location>
        <begin position="736"/>
        <end position="755"/>
    </location>
</feature>
<feature type="region of interest" description="Disordered" evidence="11">
    <location>
        <begin position="826"/>
        <end position="864"/>
    </location>
</feature>
<keyword evidence="3" id="KW-0433">Leucine-rich repeat</keyword>
<dbReference type="PANTHER" id="PTHR24372:SF74">
    <property type="entry name" value="LP13728P"/>
    <property type="match status" value="1"/>
</dbReference>
<keyword evidence="8 12" id="KW-0472">Membrane</keyword>
<evidence type="ECO:0000256" key="6">
    <source>
        <dbReference type="ARBA" id="ARBA00022989"/>
    </source>
</evidence>
<dbReference type="PRINTS" id="PR00237">
    <property type="entry name" value="GPCRRHODOPSN"/>
</dbReference>
<keyword evidence="13" id="KW-0732">Signal</keyword>
<dbReference type="EMBL" id="CAJFCW020000005">
    <property type="protein sequence ID" value="CAG9121771.1"/>
    <property type="molecule type" value="Genomic_DNA"/>
</dbReference>
<keyword evidence="6 12" id="KW-1133">Transmembrane helix</keyword>
<evidence type="ECO:0000256" key="4">
    <source>
        <dbReference type="ARBA" id="ARBA00022692"/>
    </source>
</evidence>
<dbReference type="GO" id="GO:0007189">
    <property type="term" value="P:adenylate cyclase-activating G protein-coupled receptor signaling pathway"/>
    <property type="evidence" value="ECO:0007669"/>
    <property type="project" value="TreeGrafter"/>
</dbReference>
<reference evidence="15" key="1">
    <citation type="submission" date="2020-09" db="EMBL/GenBank/DDBJ databases">
        <authorList>
            <person name="Kikuchi T."/>
        </authorList>
    </citation>
    <scope>NUCLEOTIDE SEQUENCE</scope>
    <source>
        <strain evidence="15">SH1</strain>
    </source>
</reference>
<evidence type="ECO:0000256" key="7">
    <source>
        <dbReference type="ARBA" id="ARBA00023040"/>
    </source>
</evidence>
<dbReference type="Proteomes" id="UP000614601">
    <property type="component" value="Unassembled WGS sequence"/>
</dbReference>
<feature type="transmembrane region" description="Helical" evidence="12">
    <location>
        <begin position="509"/>
        <end position="534"/>
    </location>
</feature>
<dbReference type="Proteomes" id="UP000783686">
    <property type="component" value="Unassembled WGS sequence"/>
</dbReference>
<keyword evidence="4 12" id="KW-0812">Transmembrane</keyword>
<dbReference type="EMBL" id="CAJFDH010000005">
    <property type="protein sequence ID" value="CAD5226111.1"/>
    <property type="molecule type" value="Genomic_DNA"/>
</dbReference>
<keyword evidence="9" id="KW-0675">Receptor</keyword>
<dbReference type="InterPro" id="IPR000276">
    <property type="entry name" value="GPCR_Rhodpsn"/>
</dbReference>
<feature type="chain" id="PRO_5035681875" description="G-protein coupled receptors family 1 profile domain-containing protein" evidence="13">
    <location>
        <begin position="20"/>
        <end position="864"/>
    </location>
</feature>
<feature type="transmembrane region" description="Helical" evidence="12">
    <location>
        <begin position="467"/>
        <end position="489"/>
    </location>
</feature>
<keyword evidence="16" id="KW-1185">Reference proteome</keyword>
<evidence type="ECO:0000256" key="8">
    <source>
        <dbReference type="ARBA" id="ARBA00023136"/>
    </source>
</evidence>
<dbReference type="PROSITE" id="PS50262">
    <property type="entry name" value="G_PROTEIN_RECEP_F1_2"/>
    <property type="match status" value="1"/>
</dbReference>
<keyword evidence="2" id="KW-1003">Cell membrane</keyword>
<evidence type="ECO:0000259" key="14">
    <source>
        <dbReference type="PROSITE" id="PS50262"/>
    </source>
</evidence>
<sequence>MLYITFILTCVFRITSIQAYTFKSEEPIVPRPNIPHDLLEEKSCNLSLMHRKCECYYKIEDTRCCCLDTTDVTEIPKNLALSMKALLIYNTSISHINSDSFSNYMYLKTIQIRNNENLTHINKYAFHRLKHIIHLRISESPKLTELSELIFHPSHRLHALVIRHTGITQIPNFLMDHKSLFVMKVVDFSYNAIKSIPSNSINSVLANKMRLNKNKITEIEENAFVNCHFGSLDLSNNYDLTSLSLEAFIDLKHITELDLSNTRITQLPYLGLKTLKKIRIQKVPTLKQLPSVLAFNHLVEAEFTYPYHCCFFKHATKESNKDENRNFRSNVREIQRRECAILGEEQSISRKRRGTIRSNGGGNFEEWMLNELNKDVEVNRNSDDEVVDSPSKDNYKIQRCEEEAVKEFYLKINCTPPSDALNPCEDIISYPTLRIFLWPMWIIAIVGNISVWFIIAAVWHRRLRFHYFFMLNLSIADFLTGVYLAFLAFADLKTASEYYNYAVEWQTGWGCSVVGFITVFASELSIVSMLMIAFEIYYNARYAFYGKWMSSKTAYVTILLGYAYAFLIAALPLFGISSYEVSSICLPLSIAKPADQLYLVIGLTTTAIAFAGIILNYLMINCMIRGDGTMPARSEDRQILVRTLVLISTDLLCWLPTLFFGITAALGVPLITLTNAKICLILFYPINSCANPLIYVYTTKIWKEVKKKAPFLECKNLKTEKNNANRFYYNTSPSPEKMRSTSLQHDDNYHSKENHTTQTTSLSSTPRGSDSSTLFRHSVAEIEPLQYFSDEHFSEEPDRLEMIRLERKRKSIPSIPTFKFRVQAVPNMSDISESSSNSQEEFERRSSKRSQDKKVSQLALQDTN</sequence>
<dbReference type="PANTHER" id="PTHR24372">
    <property type="entry name" value="GLYCOPROTEIN HORMONE RECEPTOR"/>
    <property type="match status" value="1"/>
</dbReference>
<dbReference type="Gene3D" id="3.80.10.10">
    <property type="entry name" value="Ribonuclease Inhibitor"/>
    <property type="match status" value="1"/>
</dbReference>
<evidence type="ECO:0000256" key="9">
    <source>
        <dbReference type="ARBA" id="ARBA00023170"/>
    </source>
</evidence>
<protein>
    <recommendedName>
        <fullName evidence="14">G-protein coupled receptors family 1 profile domain-containing protein</fullName>
    </recommendedName>
</protein>
<dbReference type="InterPro" id="IPR017452">
    <property type="entry name" value="GPCR_Rhodpsn_7TM"/>
</dbReference>
<evidence type="ECO:0000256" key="2">
    <source>
        <dbReference type="ARBA" id="ARBA00022475"/>
    </source>
</evidence>
<dbReference type="InterPro" id="IPR032675">
    <property type="entry name" value="LRR_dom_sf"/>
</dbReference>
<comment type="subcellular location">
    <subcellularLocation>
        <location evidence="1">Cell membrane</location>
        <topology evidence="1">Multi-pass membrane protein</topology>
    </subcellularLocation>
</comment>
<feature type="transmembrane region" description="Helical" evidence="12">
    <location>
        <begin position="639"/>
        <end position="666"/>
    </location>
</feature>
<proteinExistence type="predicted"/>
<dbReference type="InterPro" id="IPR026906">
    <property type="entry name" value="LRR_5"/>
</dbReference>
<evidence type="ECO:0000313" key="16">
    <source>
        <dbReference type="Proteomes" id="UP000614601"/>
    </source>
</evidence>
<evidence type="ECO:0000256" key="5">
    <source>
        <dbReference type="ARBA" id="ARBA00022737"/>
    </source>
</evidence>
<dbReference type="Pfam" id="PF00001">
    <property type="entry name" value="7tm_1"/>
    <property type="match status" value="1"/>
</dbReference>
<accession>A0A811LEX2</accession>
<feature type="compositionally biased region" description="Polar residues" evidence="11">
    <location>
        <begin position="756"/>
        <end position="773"/>
    </location>
</feature>
<dbReference type="SUPFAM" id="SSF81321">
    <property type="entry name" value="Family A G protein-coupled receptor-like"/>
    <property type="match status" value="1"/>
</dbReference>
<evidence type="ECO:0000256" key="3">
    <source>
        <dbReference type="ARBA" id="ARBA00022614"/>
    </source>
</evidence>
<organism evidence="15 16">
    <name type="scientific">Bursaphelenchus okinawaensis</name>
    <dbReference type="NCBI Taxonomy" id="465554"/>
    <lineage>
        <taxon>Eukaryota</taxon>
        <taxon>Metazoa</taxon>
        <taxon>Ecdysozoa</taxon>
        <taxon>Nematoda</taxon>
        <taxon>Chromadorea</taxon>
        <taxon>Rhabditida</taxon>
        <taxon>Tylenchina</taxon>
        <taxon>Tylenchomorpha</taxon>
        <taxon>Aphelenchoidea</taxon>
        <taxon>Aphelenchoididae</taxon>
        <taxon>Bursaphelenchus</taxon>
    </lineage>
</organism>
<dbReference type="GO" id="GO:0016500">
    <property type="term" value="F:protein-hormone receptor activity"/>
    <property type="evidence" value="ECO:0007669"/>
    <property type="project" value="InterPro"/>
</dbReference>
<evidence type="ECO:0000313" key="15">
    <source>
        <dbReference type="EMBL" id="CAD5226111.1"/>
    </source>
</evidence>
<evidence type="ECO:0000256" key="11">
    <source>
        <dbReference type="SAM" id="MobiDB-lite"/>
    </source>
</evidence>
<dbReference type="PRINTS" id="PR00373">
    <property type="entry name" value="GLYCHORMONER"/>
</dbReference>
<evidence type="ECO:0000256" key="1">
    <source>
        <dbReference type="ARBA" id="ARBA00004651"/>
    </source>
</evidence>
<evidence type="ECO:0000256" key="12">
    <source>
        <dbReference type="SAM" id="Phobius"/>
    </source>
</evidence>
<dbReference type="Gene3D" id="1.20.1070.10">
    <property type="entry name" value="Rhodopsin 7-helix transmembrane proteins"/>
    <property type="match status" value="1"/>
</dbReference>
<dbReference type="AlphaFoldDB" id="A0A811LEX2"/>
<name>A0A811LEX2_9BILA</name>
<keyword evidence="7" id="KW-0297">G-protein coupled receptor</keyword>
<feature type="transmembrane region" description="Helical" evidence="12">
    <location>
        <begin position="597"/>
        <end position="618"/>
    </location>
</feature>
<feature type="transmembrane region" description="Helical" evidence="12">
    <location>
        <begin position="555"/>
        <end position="577"/>
    </location>
</feature>
<dbReference type="SUPFAM" id="SSF52058">
    <property type="entry name" value="L domain-like"/>
    <property type="match status" value="1"/>
</dbReference>
<evidence type="ECO:0000256" key="10">
    <source>
        <dbReference type="ARBA" id="ARBA00023224"/>
    </source>
</evidence>
<dbReference type="InterPro" id="IPR002131">
    <property type="entry name" value="Gphrmn_rcpt_fam"/>
</dbReference>
<feature type="compositionally biased region" description="Basic and acidic residues" evidence="11">
    <location>
        <begin position="841"/>
        <end position="855"/>
    </location>
</feature>
<dbReference type="GO" id="GO:0009755">
    <property type="term" value="P:hormone-mediated signaling pathway"/>
    <property type="evidence" value="ECO:0007669"/>
    <property type="project" value="TreeGrafter"/>
</dbReference>
<dbReference type="InterPro" id="IPR001611">
    <property type="entry name" value="Leu-rich_rpt"/>
</dbReference>
<dbReference type="Pfam" id="PF13855">
    <property type="entry name" value="LRR_8"/>
    <property type="match status" value="1"/>
</dbReference>
<evidence type="ECO:0000256" key="13">
    <source>
        <dbReference type="SAM" id="SignalP"/>
    </source>
</evidence>
<keyword evidence="10" id="KW-0807">Transducer</keyword>
<gene>
    <name evidence="15" type="ORF">BOKJ2_LOCUS11914</name>
</gene>
<dbReference type="Pfam" id="PF13306">
    <property type="entry name" value="LRR_5"/>
    <property type="match status" value="1"/>
</dbReference>
<feature type="domain" description="G-protein coupled receptors family 1 profile" evidence="14">
    <location>
        <begin position="447"/>
        <end position="695"/>
    </location>
</feature>
<comment type="caution">
    <text evidence="15">The sequence shown here is derived from an EMBL/GenBank/DDBJ whole genome shotgun (WGS) entry which is preliminary data.</text>
</comment>
<dbReference type="OrthoDB" id="5981530at2759"/>